<dbReference type="EMBL" id="DS235869">
    <property type="protein sequence ID" value="EEB19438.1"/>
    <property type="molecule type" value="Genomic_DNA"/>
</dbReference>
<protein>
    <submittedName>
        <fullName evidence="3 4">Uncharacterized protein</fullName>
    </submittedName>
</protein>
<dbReference type="CTD" id="8234960"/>
<reference evidence="3" key="1">
    <citation type="submission" date="2007-04" db="EMBL/GenBank/DDBJ databases">
        <title>Annotation of Pediculus humanus corporis strain USDA.</title>
        <authorList>
            <person name="Kirkness E."/>
            <person name="Hannick L."/>
            <person name="Hass B."/>
            <person name="Bruggner R."/>
            <person name="Lawson D."/>
            <person name="Bidwell S."/>
            <person name="Joardar V."/>
            <person name="Caler E."/>
            <person name="Walenz B."/>
            <person name="Inman J."/>
            <person name="Schobel S."/>
            <person name="Galinsky K."/>
            <person name="Amedeo P."/>
            <person name="Strausberg R."/>
        </authorList>
    </citation>
    <scope>NUCLEOTIDE SEQUENCE</scope>
    <source>
        <strain evidence="3">USDA</strain>
    </source>
</reference>
<accession>E0W1D2</accession>
<dbReference type="EnsemblMetazoa" id="PHUM574610-RA">
    <property type="protein sequence ID" value="PHUM574610-PA"/>
    <property type="gene ID" value="PHUM574610"/>
</dbReference>
<keyword evidence="5" id="KW-1185">Reference proteome</keyword>
<dbReference type="VEuPathDB" id="VectorBase:PHUM574610"/>
<dbReference type="GeneID" id="8234960"/>
<dbReference type="KEGG" id="phu:Phum_PHUM574610"/>
<name>E0W1D2_PEDHC</name>
<evidence type="ECO:0000256" key="1">
    <source>
        <dbReference type="SAM" id="Coils"/>
    </source>
</evidence>
<keyword evidence="1" id="KW-0175">Coiled coil</keyword>
<reference evidence="3" key="2">
    <citation type="submission" date="2007-04" db="EMBL/GenBank/DDBJ databases">
        <title>The genome of the human body louse.</title>
        <authorList>
            <consortium name="The Human Body Louse Genome Consortium"/>
            <person name="Kirkness E."/>
            <person name="Walenz B."/>
            <person name="Hass B."/>
            <person name="Bruggner R."/>
            <person name="Strausberg R."/>
        </authorList>
    </citation>
    <scope>NUCLEOTIDE SEQUENCE</scope>
    <source>
        <strain evidence="3">USDA</strain>
    </source>
</reference>
<evidence type="ECO:0000256" key="2">
    <source>
        <dbReference type="SAM" id="MobiDB-lite"/>
    </source>
</evidence>
<organism>
    <name type="scientific">Pediculus humanus subsp. corporis</name>
    <name type="common">Body louse</name>
    <dbReference type="NCBI Taxonomy" id="121224"/>
    <lineage>
        <taxon>Eukaryota</taxon>
        <taxon>Metazoa</taxon>
        <taxon>Ecdysozoa</taxon>
        <taxon>Arthropoda</taxon>
        <taxon>Hexapoda</taxon>
        <taxon>Insecta</taxon>
        <taxon>Pterygota</taxon>
        <taxon>Neoptera</taxon>
        <taxon>Paraneoptera</taxon>
        <taxon>Psocodea</taxon>
        <taxon>Troctomorpha</taxon>
        <taxon>Phthiraptera</taxon>
        <taxon>Anoplura</taxon>
        <taxon>Pediculidae</taxon>
        <taxon>Pediculus</taxon>
    </lineage>
</organism>
<gene>
    <name evidence="4" type="primary">8234960</name>
    <name evidence="3" type="ORF">Phum_PHUM574610</name>
</gene>
<evidence type="ECO:0000313" key="3">
    <source>
        <dbReference type="EMBL" id="EEB19438.1"/>
    </source>
</evidence>
<dbReference type="RefSeq" id="XP_002432176.1">
    <property type="nucleotide sequence ID" value="XM_002432131.1"/>
</dbReference>
<feature type="compositionally biased region" description="Polar residues" evidence="2">
    <location>
        <begin position="110"/>
        <end position="121"/>
    </location>
</feature>
<feature type="region of interest" description="Disordered" evidence="2">
    <location>
        <begin position="110"/>
        <end position="137"/>
    </location>
</feature>
<feature type="coiled-coil region" evidence="1">
    <location>
        <begin position="294"/>
        <end position="353"/>
    </location>
</feature>
<evidence type="ECO:0000313" key="5">
    <source>
        <dbReference type="Proteomes" id="UP000009046"/>
    </source>
</evidence>
<evidence type="ECO:0000313" key="4">
    <source>
        <dbReference type="EnsemblMetazoa" id="PHUM574610-PA"/>
    </source>
</evidence>
<proteinExistence type="predicted"/>
<dbReference type="InParanoid" id="E0W1D2"/>
<dbReference type="EMBL" id="AAZO01006988">
    <property type="status" value="NOT_ANNOTATED_CDS"/>
    <property type="molecule type" value="Genomic_DNA"/>
</dbReference>
<sequence>MSDDTTTWLKKNPVNNPLRRSLKTSLRFHVNTSEMDGSIISNKDNFKNPQVFIPRMLQRPSFHSKKIIGGEFKVPSNNSIEKKSVTKSNSKVGKTFELRKSFLPVCKGKIQSNENHNNTRSDIIPRGSFLPKNSAKRNTTKRELIQKIVEASRNANVDSQQKILTELPDENSVIRSILKKKRNSLIRKSLQGSKEKKKIKGAKKVLFQGFHDDDNTSRLLNKENENSLSMIQNQSDDSEFISLDEPTVFLNFPKSSSSPKTNVIKMEHELLQLNDSNLSKENSNSIKNKLINIFNDYSNNLNDIETMRNSLENSFGIYVEQSLKFHTELMNYMDVKKETYEKLKKLRNDMEKNIKCLFPQESMNLNLKSCHVDANDDDNNSLINCDLKKKEKRYDKIKMSDKSKMIKKNQGCKTNNNSTTKYKLGLYMEKDNNNIIFGEKNNFSIIKEN</sequence>
<dbReference type="Proteomes" id="UP000009046">
    <property type="component" value="Unassembled WGS sequence"/>
</dbReference>
<dbReference type="HOGENOM" id="CLU_610175_0_0_1"/>
<reference evidence="4" key="3">
    <citation type="submission" date="2020-05" db="UniProtKB">
        <authorList>
            <consortium name="EnsemblMetazoa"/>
        </authorList>
    </citation>
    <scope>IDENTIFICATION</scope>
    <source>
        <strain evidence="4">USDA</strain>
    </source>
</reference>
<dbReference type="AlphaFoldDB" id="E0W1D2"/>